<organism evidence="1">
    <name type="scientific">Amphimedon queenslandica</name>
    <name type="common">Sponge</name>
    <dbReference type="NCBI Taxonomy" id="400682"/>
    <lineage>
        <taxon>Eukaryota</taxon>
        <taxon>Metazoa</taxon>
        <taxon>Porifera</taxon>
        <taxon>Demospongiae</taxon>
        <taxon>Heteroscleromorpha</taxon>
        <taxon>Haplosclerida</taxon>
        <taxon>Niphatidae</taxon>
        <taxon>Amphimedon</taxon>
    </lineage>
</organism>
<name>A0A1X7TSD6_AMPQE</name>
<accession>A0A1X7TSD6</accession>
<proteinExistence type="predicted"/>
<dbReference type="EnsemblMetazoa" id="Aqu2.1.18016_001">
    <property type="protein sequence ID" value="Aqu2.1.18016_001"/>
    <property type="gene ID" value="Aqu2.1.18016"/>
</dbReference>
<reference evidence="1" key="1">
    <citation type="submission" date="2017-05" db="UniProtKB">
        <authorList>
            <consortium name="EnsemblMetazoa"/>
        </authorList>
    </citation>
    <scope>IDENTIFICATION</scope>
</reference>
<sequence>VILHLLHSSRVLLYKDILNRIILKLVIPSKHLIHSSSKKHQLGIHSRNHKDMEEQTLVNVVRAHFVLSIAFHIMKAALRYAMLIAGEQSVMMAGIMLMLKLHADSLDTLLP</sequence>
<dbReference type="InParanoid" id="A0A1X7TSD6"/>
<evidence type="ECO:0000313" key="1">
    <source>
        <dbReference type="EnsemblMetazoa" id="Aqu2.1.18016_001"/>
    </source>
</evidence>
<protein>
    <submittedName>
        <fullName evidence="1">Uncharacterized protein</fullName>
    </submittedName>
</protein>
<dbReference type="AlphaFoldDB" id="A0A1X7TSD6"/>